<proteinExistence type="predicted"/>
<evidence type="ECO:0000313" key="1">
    <source>
        <dbReference type="EMBL" id="WIM97006.1"/>
    </source>
</evidence>
<evidence type="ECO:0008006" key="3">
    <source>
        <dbReference type="Google" id="ProtNLM"/>
    </source>
</evidence>
<evidence type="ECO:0000313" key="2">
    <source>
        <dbReference type="Proteomes" id="UP001240150"/>
    </source>
</evidence>
<sequence>MVDLGLSIVAVGEAGARPQLAAFPVGGQRKFELVGPLAVGGIKWQRSCRMNSMDGPGFHVDIESLEQASGGIARSVNDQEKRRLEDVYAGPEAYGDVSVHRAMKHFCDRWNDGLDLLVEDAKKISDILGRAAAAYRAVDNANAASLRADPGTQVTGG</sequence>
<accession>A0ABY8WIW3</accession>
<dbReference type="EMBL" id="CP126980">
    <property type="protein sequence ID" value="WIM97006.1"/>
    <property type="molecule type" value="Genomic_DNA"/>
</dbReference>
<organism evidence="1 2">
    <name type="scientific">Actinoplanes oblitus</name>
    <dbReference type="NCBI Taxonomy" id="3040509"/>
    <lineage>
        <taxon>Bacteria</taxon>
        <taxon>Bacillati</taxon>
        <taxon>Actinomycetota</taxon>
        <taxon>Actinomycetes</taxon>
        <taxon>Micromonosporales</taxon>
        <taxon>Micromonosporaceae</taxon>
        <taxon>Actinoplanes</taxon>
    </lineage>
</organism>
<protein>
    <recommendedName>
        <fullName evidence="3">PE domain-containing protein</fullName>
    </recommendedName>
</protein>
<dbReference type="RefSeq" id="WP_284918341.1">
    <property type="nucleotide sequence ID" value="NZ_CP126980.1"/>
</dbReference>
<keyword evidence="2" id="KW-1185">Reference proteome</keyword>
<dbReference type="Proteomes" id="UP001240150">
    <property type="component" value="Chromosome"/>
</dbReference>
<name>A0ABY8WIW3_9ACTN</name>
<gene>
    <name evidence="1" type="ORF">ACTOB_000493</name>
</gene>
<reference evidence="1 2" key="1">
    <citation type="submission" date="2023-06" db="EMBL/GenBank/DDBJ databases">
        <authorList>
            <person name="Yushchuk O."/>
            <person name="Binda E."/>
            <person name="Ruckert-Reed C."/>
            <person name="Fedorenko V."/>
            <person name="Kalinowski J."/>
            <person name="Marinelli F."/>
        </authorList>
    </citation>
    <scope>NUCLEOTIDE SEQUENCE [LARGE SCALE GENOMIC DNA]</scope>
    <source>
        <strain evidence="1 2">NRRL 3884</strain>
    </source>
</reference>